<dbReference type="Proteomes" id="UP000076218">
    <property type="component" value="Unassembled WGS sequence"/>
</dbReference>
<proteinExistence type="predicted"/>
<dbReference type="STRING" id="31965.AWH51_03690"/>
<evidence type="ECO:0000313" key="1">
    <source>
        <dbReference type="EMBL" id="KZC96265.1"/>
    </source>
</evidence>
<evidence type="ECO:0000313" key="2">
    <source>
        <dbReference type="Proteomes" id="UP000076218"/>
    </source>
</evidence>
<name>A0A154V4G8_9MICO</name>
<dbReference type="Gene3D" id="3.40.50.11310">
    <property type="entry name" value="Bacterial phosphonate metabolism protein PhnH"/>
    <property type="match status" value="1"/>
</dbReference>
<dbReference type="InterPro" id="IPR008772">
    <property type="entry name" value="Phosphonate_metab_PhnH"/>
</dbReference>
<dbReference type="PIRSF" id="PIRSF020680">
    <property type="entry name" value="PhnH"/>
    <property type="match status" value="1"/>
</dbReference>
<dbReference type="EMBL" id="LQXA01000008">
    <property type="protein sequence ID" value="KZC96265.1"/>
    <property type="molecule type" value="Genomic_DNA"/>
</dbReference>
<dbReference type="InterPro" id="IPR038058">
    <property type="entry name" value="PhnH-like_sp"/>
</dbReference>
<dbReference type="NCBIfam" id="TIGR03292">
    <property type="entry name" value="PhnH_redo"/>
    <property type="match status" value="1"/>
</dbReference>
<dbReference type="RefSeq" id="WP_063070428.1">
    <property type="nucleotide sequence ID" value="NZ_LQXA01000008.1"/>
</dbReference>
<sequence length="220" mass="22294">MSAVAGRAPGTAAPGIPAPGIPAPGFADATRGAQAAFRALLDALAHPTRIHPLTGPAEAPAGLGPGLGAVALTVLDEESALWLDPRRTADAEVTSWLTFHTGVRIVADPADAAFVLADPASLPPLAELAAGTDEEPHRSATVLLDVRGAAGSLRIRAEGPGIDGHAVADAPWADDAFLDAWRANGACFPRGIDLLLVDAGSVAGLPRTTRLRAAEPRSEA</sequence>
<dbReference type="Pfam" id="PF05845">
    <property type="entry name" value="PhnH"/>
    <property type="match status" value="1"/>
</dbReference>
<protein>
    <submittedName>
        <fullName evidence="1">Phosphonate C-P lyase system protein PhnH</fullName>
    </submittedName>
</protein>
<reference evidence="1 2" key="1">
    <citation type="submission" date="2016-01" db="EMBL/GenBank/DDBJ databases">
        <title>Draft genome sequence of Clavibacter michiganensis subsp. tessellarius DOAB 609.</title>
        <authorList>
            <person name="Tambong J.T."/>
        </authorList>
    </citation>
    <scope>NUCLEOTIDE SEQUENCE [LARGE SCALE GENOMIC DNA]</scope>
    <source>
        <strain evidence="1 2">DOAB 609</strain>
    </source>
</reference>
<dbReference type="SUPFAM" id="SSF159709">
    <property type="entry name" value="PhnH-like"/>
    <property type="match status" value="1"/>
</dbReference>
<comment type="caution">
    <text evidence="1">The sequence shown here is derived from an EMBL/GenBank/DDBJ whole genome shotgun (WGS) entry which is preliminary data.</text>
</comment>
<dbReference type="GO" id="GO:0016829">
    <property type="term" value="F:lyase activity"/>
    <property type="evidence" value="ECO:0007669"/>
    <property type="project" value="UniProtKB-KW"/>
</dbReference>
<dbReference type="AlphaFoldDB" id="A0A154V4G8"/>
<keyword evidence="1" id="KW-0456">Lyase</keyword>
<accession>A0A154V4G8</accession>
<gene>
    <name evidence="1" type="ORF">AWH51_03690</name>
</gene>
<dbReference type="GO" id="GO:0019634">
    <property type="term" value="P:organic phosphonate metabolic process"/>
    <property type="evidence" value="ECO:0007669"/>
    <property type="project" value="InterPro"/>
</dbReference>
<organism evidence="1 2">
    <name type="scientific">Clavibacter tessellarius</name>
    <dbReference type="NCBI Taxonomy" id="31965"/>
    <lineage>
        <taxon>Bacteria</taxon>
        <taxon>Bacillati</taxon>
        <taxon>Actinomycetota</taxon>
        <taxon>Actinomycetes</taxon>
        <taxon>Micrococcales</taxon>
        <taxon>Microbacteriaceae</taxon>
        <taxon>Clavibacter</taxon>
    </lineage>
</organism>